<evidence type="ECO:0000313" key="4">
    <source>
        <dbReference type="Proteomes" id="UP000521872"/>
    </source>
</evidence>
<gene>
    <name evidence="3" type="ORF">D9613_011766</name>
</gene>
<evidence type="ECO:0000256" key="1">
    <source>
        <dbReference type="ARBA" id="ARBA00022737"/>
    </source>
</evidence>
<protein>
    <recommendedName>
        <fullName evidence="2">Nephrocystin 3-like N-terminal domain-containing protein</fullName>
    </recommendedName>
</protein>
<evidence type="ECO:0000313" key="3">
    <source>
        <dbReference type="EMBL" id="KAF4612785.1"/>
    </source>
</evidence>
<accession>A0A8H4QKH9</accession>
<comment type="caution">
    <text evidence="3">The sequence shown here is derived from an EMBL/GenBank/DDBJ whole genome shotgun (WGS) entry which is preliminary data.</text>
</comment>
<dbReference type="Proteomes" id="UP000521872">
    <property type="component" value="Unassembled WGS sequence"/>
</dbReference>
<feature type="domain" description="Nephrocystin 3-like N-terminal" evidence="2">
    <location>
        <begin position="179"/>
        <end position="270"/>
    </location>
</feature>
<reference evidence="3 4" key="1">
    <citation type="submission" date="2019-12" db="EMBL/GenBank/DDBJ databases">
        <authorList>
            <person name="Floudas D."/>
            <person name="Bentzer J."/>
            <person name="Ahren D."/>
            <person name="Johansson T."/>
            <person name="Persson P."/>
            <person name="Tunlid A."/>
        </authorList>
    </citation>
    <scope>NUCLEOTIDE SEQUENCE [LARGE SCALE GENOMIC DNA]</scope>
    <source>
        <strain evidence="3 4">CBS 102.39</strain>
    </source>
</reference>
<keyword evidence="1" id="KW-0677">Repeat</keyword>
<evidence type="ECO:0000259" key="2">
    <source>
        <dbReference type="Pfam" id="PF24883"/>
    </source>
</evidence>
<dbReference type="InterPro" id="IPR056884">
    <property type="entry name" value="NPHP3-like_N"/>
</dbReference>
<dbReference type="AlphaFoldDB" id="A0A8H4QKH9"/>
<dbReference type="EMBL" id="JAACJL010000047">
    <property type="protein sequence ID" value="KAF4612785.1"/>
    <property type="molecule type" value="Genomic_DNA"/>
</dbReference>
<name>A0A8H4QKH9_9AGAR</name>
<proteinExistence type="predicted"/>
<dbReference type="Pfam" id="PF24883">
    <property type="entry name" value="NPHP3_N"/>
    <property type="match status" value="1"/>
</dbReference>
<keyword evidence="4" id="KW-1185">Reference proteome</keyword>
<sequence>MENYADGPPTSGKEFRWLSPSQDRHRCFTYMSGLDDVIENREEYEKLATELESMANALAPYARELVERDASGSISLIILSIDAELAEIKAKLARGKFKRAIEASEDQDDLLRRYRKIDSLFRRLLSDITLRAYVEIRKLRKAMDSSLLNTLVPVHDARYNSAFSTVVKRRGCTASTREQILDELRTWANNPASPKVFWLNGMAGTGTTTILYTFCRWLEDHARLGGNFFCNRTSPSCRNLNNVICSVAYQPAHYSPAFGSQLCQILDDKRSVIHSLNVGEQFK</sequence>
<organism evidence="3 4">
    <name type="scientific">Agrocybe pediades</name>
    <dbReference type="NCBI Taxonomy" id="84607"/>
    <lineage>
        <taxon>Eukaryota</taxon>
        <taxon>Fungi</taxon>
        <taxon>Dikarya</taxon>
        <taxon>Basidiomycota</taxon>
        <taxon>Agaricomycotina</taxon>
        <taxon>Agaricomycetes</taxon>
        <taxon>Agaricomycetidae</taxon>
        <taxon>Agaricales</taxon>
        <taxon>Agaricineae</taxon>
        <taxon>Strophariaceae</taxon>
        <taxon>Agrocybe</taxon>
    </lineage>
</organism>